<name>M9M081_PAEPP</name>
<dbReference type="Pfam" id="PF13416">
    <property type="entry name" value="SBP_bac_8"/>
    <property type="match status" value="1"/>
</dbReference>
<sequence length="451" mass="51663">MKTRWKIAVVLLTIATLLSGCFGEKKTVLEEGKQEIKVMYQSKEQFYKKYGNLFNARYPDIDINVISTMDMEERRELEDEEIKKLIEKHKPDVLFLNEKLFASYVQEGKLYSLEEVIARDTFDLTGYGLGIIDSLRAKGNGTLYALVPDFDVSVLYYNRDLFEENHIELPRNKMSWQEVFDLSKRFEGMGSGENRVLGLYQPFWNSAVALNYISDSFALQMFDSKAEKLLIDSDGWKRAVKLTTDAIRSKAVSFPSWRNNSISWDEFITFAKGKAAMTVNGPRMIQWLKAQGVNDINKINWDRVTIPVDPQNPDESPHVQLQQFCAIPADSPNQPAAWEFIKFVNGPEMAKISSRSGDGLLPTRNQVFKEMDEKSTEPFYMLKTTAQTSDFLYRKDVPEAFYDFFQPLLTDALKAIIDNKKTVDEALAELVVQGQDALVKAREAEKKEKSS</sequence>
<protein>
    <submittedName>
        <fullName evidence="1">Periplasmic component</fullName>
    </submittedName>
</protein>
<dbReference type="PROSITE" id="PS51257">
    <property type="entry name" value="PROKAR_LIPOPROTEIN"/>
    <property type="match status" value="1"/>
</dbReference>
<evidence type="ECO:0000313" key="1">
    <source>
        <dbReference type="EMBL" id="GAC42119.1"/>
    </source>
</evidence>
<dbReference type="Gene3D" id="3.40.190.10">
    <property type="entry name" value="Periplasmic binding protein-like II"/>
    <property type="match status" value="1"/>
</dbReference>
<dbReference type="SUPFAM" id="SSF53850">
    <property type="entry name" value="Periplasmic binding protein-like II"/>
    <property type="match status" value="1"/>
</dbReference>
<keyword evidence="2" id="KW-1185">Reference proteome</keyword>
<reference evidence="1 2" key="1">
    <citation type="submission" date="2012-10" db="EMBL/GenBank/DDBJ databases">
        <title>Draft Genome Sequence of Paenibacillus popilliae ATCC 14706T.</title>
        <authorList>
            <person name="Iiyama K."/>
            <person name="Mori K."/>
            <person name="Mon H."/>
            <person name="Chieda Y."/>
            <person name="Lee J.M."/>
            <person name="Kusakabe T."/>
            <person name="Tashiro K."/>
            <person name="Asano S."/>
            <person name="Yasunaga-Aoki C."/>
            <person name="Shimizu S."/>
        </authorList>
    </citation>
    <scope>NUCLEOTIDE SEQUENCE [LARGE SCALE GENOMIC DNA]</scope>
    <source>
        <strain evidence="1 2">ATCC 14706</strain>
    </source>
</reference>
<dbReference type="RefSeq" id="WP_006285519.1">
    <property type="nucleotide sequence ID" value="NZ_BALG01000072.1"/>
</dbReference>
<dbReference type="PANTHER" id="PTHR43649">
    <property type="entry name" value="ARABINOSE-BINDING PROTEIN-RELATED"/>
    <property type="match status" value="1"/>
</dbReference>
<dbReference type="InterPro" id="IPR006059">
    <property type="entry name" value="SBP"/>
</dbReference>
<proteinExistence type="predicted"/>
<dbReference type="Proteomes" id="UP000029453">
    <property type="component" value="Unassembled WGS sequence"/>
</dbReference>
<dbReference type="InterPro" id="IPR050490">
    <property type="entry name" value="Bact_solute-bd_prot1"/>
</dbReference>
<accession>M9M081</accession>
<dbReference type="EMBL" id="BALG01000072">
    <property type="protein sequence ID" value="GAC42119.1"/>
    <property type="molecule type" value="Genomic_DNA"/>
</dbReference>
<evidence type="ECO:0000313" key="2">
    <source>
        <dbReference type="Proteomes" id="UP000029453"/>
    </source>
</evidence>
<dbReference type="AlphaFoldDB" id="M9M081"/>
<comment type="caution">
    <text evidence="1">The sequence shown here is derived from an EMBL/GenBank/DDBJ whole genome shotgun (WGS) entry which is preliminary data.</text>
</comment>
<gene>
    <name evidence="1" type="ORF">PPOP_1476</name>
</gene>
<organism evidence="1 2">
    <name type="scientific">Paenibacillus popilliae ATCC 14706</name>
    <dbReference type="NCBI Taxonomy" id="1212764"/>
    <lineage>
        <taxon>Bacteria</taxon>
        <taxon>Bacillati</taxon>
        <taxon>Bacillota</taxon>
        <taxon>Bacilli</taxon>
        <taxon>Bacillales</taxon>
        <taxon>Paenibacillaceae</taxon>
        <taxon>Paenibacillus</taxon>
    </lineage>
</organism>